<protein>
    <submittedName>
        <fullName evidence="1">Uncharacterized protein</fullName>
    </submittedName>
</protein>
<evidence type="ECO:0000313" key="2">
    <source>
        <dbReference type="Proteomes" id="UP000053237"/>
    </source>
</evidence>
<dbReference type="AlphaFoldDB" id="A0A024G848"/>
<proteinExistence type="predicted"/>
<gene>
    <name evidence="1" type="ORF">BN9_035240</name>
</gene>
<comment type="caution">
    <text evidence="1">The sequence shown here is derived from an EMBL/GenBank/DDBJ whole genome shotgun (WGS) entry which is preliminary data.</text>
</comment>
<name>A0A024G848_9STRA</name>
<sequence>MLAGNLRFGQPRGEEQSQIIPSSQHEALQRGFHSLSLTMLKSGLENEGVGFISIKWADRPGPPGMHVLPPGMWSDRLIDIEVPSKYMEQMSLEGVSYNIEFGGYSAKEKVEFDFRNVHSSFPSWVFNI</sequence>
<accession>A0A024G848</accession>
<organism evidence="1 2">
    <name type="scientific">Albugo candida</name>
    <dbReference type="NCBI Taxonomy" id="65357"/>
    <lineage>
        <taxon>Eukaryota</taxon>
        <taxon>Sar</taxon>
        <taxon>Stramenopiles</taxon>
        <taxon>Oomycota</taxon>
        <taxon>Peronosporomycetes</taxon>
        <taxon>Albuginales</taxon>
        <taxon>Albuginaceae</taxon>
        <taxon>Albugo</taxon>
    </lineage>
</organism>
<dbReference type="InParanoid" id="A0A024G848"/>
<dbReference type="Proteomes" id="UP000053237">
    <property type="component" value="Unassembled WGS sequence"/>
</dbReference>
<reference evidence="1 2" key="1">
    <citation type="submission" date="2012-05" db="EMBL/GenBank/DDBJ databases">
        <title>Recombination and specialization in a pathogen metapopulation.</title>
        <authorList>
            <person name="Gardiner A."/>
            <person name="Kemen E."/>
            <person name="Schultz-Larsen T."/>
            <person name="MacLean D."/>
            <person name="Van Oosterhout C."/>
            <person name="Jones J.D.G."/>
        </authorList>
    </citation>
    <scope>NUCLEOTIDE SEQUENCE [LARGE SCALE GENOMIC DNA]</scope>
    <source>
        <strain evidence="1 2">Ac Nc2</strain>
    </source>
</reference>
<dbReference type="EMBL" id="CAIX01000038">
    <property type="protein sequence ID" value="CCI42740.1"/>
    <property type="molecule type" value="Genomic_DNA"/>
</dbReference>
<keyword evidence="2" id="KW-1185">Reference proteome</keyword>
<evidence type="ECO:0000313" key="1">
    <source>
        <dbReference type="EMBL" id="CCI42740.1"/>
    </source>
</evidence>